<dbReference type="PANTHER" id="PTHR37316:SF3">
    <property type="entry name" value="TEICHOIC ACID GLYCEROL-PHOSPHATE TRANSFERASE"/>
    <property type="match status" value="1"/>
</dbReference>
<dbReference type="InterPro" id="IPR016993">
    <property type="entry name" value="SA2157_glycerophostrnsf"/>
</dbReference>
<dbReference type="PIRSF" id="PIRSF032341">
    <property type="entry name" value="UCP032341_glycerophostrnsf"/>
    <property type="match status" value="1"/>
</dbReference>
<keyword evidence="8" id="KW-1185">Reference proteome</keyword>
<evidence type="ECO:0000256" key="4">
    <source>
        <dbReference type="ARBA" id="ARBA00022679"/>
    </source>
</evidence>
<dbReference type="PANTHER" id="PTHR37316">
    <property type="entry name" value="TEICHOIC ACID GLYCEROL-PHOSPHATE PRIMASE"/>
    <property type="match status" value="1"/>
</dbReference>
<keyword evidence="6" id="KW-0472">Membrane</keyword>
<dbReference type="GO" id="GO:0005886">
    <property type="term" value="C:plasma membrane"/>
    <property type="evidence" value="ECO:0007669"/>
    <property type="project" value="UniProtKB-SubCell"/>
</dbReference>
<dbReference type="AlphaFoldDB" id="A0A7U7PWS4"/>
<keyword evidence="3" id="KW-1003">Cell membrane</keyword>
<dbReference type="Pfam" id="PF04464">
    <property type="entry name" value="Glyphos_transf"/>
    <property type="match status" value="2"/>
</dbReference>
<dbReference type="RefSeq" id="WP_031787147.1">
    <property type="nucleotide sequence ID" value="NZ_AP018562.1"/>
</dbReference>
<dbReference type="GO" id="GO:0019350">
    <property type="term" value="P:teichoic acid biosynthetic process"/>
    <property type="evidence" value="ECO:0007669"/>
    <property type="project" value="UniProtKB-KW"/>
</dbReference>
<keyword evidence="4" id="KW-0808">Transferase</keyword>
<sequence>MIKQINVSNMQKFESQLIKAQAEGYTHIVPYANEIMIYQSMLDAVQLRQTSIVVDYTVDGQYKNDCRYFGQSSINFADWAQNNNYYPNMIYAIQQTLDLIHYYSVETIFDLALLTLLKGDLSIDGHVVFDFKAPLATSPSIWEIVQNFEDIDMTSQFYLNKIAYINRHVIPFRNVYVEDTEQLNAPDNWLYSTKFLLPKWLYKISKQRFDNKQLQHLGIYTKQPNALKDHIVFIGDHYQYVGNSKYLFTYFVKHNPMTACYFVTDDRRGPHFISPNTEKADELINSARVVLVENDIPETLQPNGTLIQLHQGTPIMQLFLDSKEPVKNLETPFYRAKRYNRWLQFDYVIHSADDVSHFYQTAFPSHHANVLAYGNAKQQYLLQKRNEITIQQQYKKSFKIDDSKPVLFYAPIGLVRAQQLPFSDALLKAYHVVVQGVEESILPEEVIVAPTYLSAQDLILMSDVVITDYSNIIFDAMAIDKTVALYTPNHSQYIEAQDVNEDIWRHLSKIWYTDRQLLINNLISQAIPVIKYPQIQHKEQPLESISQLILSKMKSSQ</sequence>
<evidence type="ECO:0000256" key="2">
    <source>
        <dbReference type="ARBA" id="ARBA00010488"/>
    </source>
</evidence>
<dbReference type="InterPro" id="IPR007554">
    <property type="entry name" value="Glycerophosphate_synth"/>
</dbReference>
<dbReference type="EMBL" id="CVOU01000006">
    <property type="protein sequence ID" value="CRI14761.1"/>
    <property type="molecule type" value="Genomic_DNA"/>
</dbReference>
<comment type="similarity">
    <text evidence="2">Belongs to the CDP-glycerol glycerophosphotransferase family.</text>
</comment>
<proteinExistence type="inferred from homology"/>
<organism evidence="7 8">
    <name type="scientific">Staphylococcus argenteus</name>
    <dbReference type="NCBI Taxonomy" id="985002"/>
    <lineage>
        <taxon>Bacteria</taxon>
        <taxon>Bacillati</taxon>
        <taxon>Bacillota</taxon>
        <taxon>Bacilli</taxon>
        <taxon>Bacillales</taxon>
        <taxon>Staphylococcaceae</taxon>
        <taxon>Staphylococcus</taxon>
    </lineage>
</organism>
<dbReference type="InterPro" id="IPR043148">
    <property type="entry name" value="TagF_C"/>
</dbReference>
<evidence type="ECO:0008006" key="9">
    <source>
        <dbReference type="Google" id="ProtNLM"/>
    </source>
</evidence>
<gene>
    <name evidence="7" type="ORF">BN1326_140165</name>
</gene>
<evidence type="ECO:0000256" key="6">
    <source>
        <dbReference type="ARBA" id="ARBA00023136"/>
    </source>
</evidence>
<dbReference type="Proteomes" id="UP000236509">
    <property type="component" value="Unassembled WGS sequence"/>
</dbReference>
<dbReference type="GO" id="GO:0047355">
    <property type="term" value="F:CDP-glycerol glycerophosphotransferase activity"/>
    <property type="evidence" value="ECO:0007669"/>
    <property type="project" value="InterPro"/>
</dbReference>
<accession>A0A7U7PWS4</accession>
<evidence type="ECO:0000313" key="7">
    <source>
        <dbReference type="EMBL" id="CRI14761.1"/>
    </source>
</evidence>
<dbReference type="Gene3D" id="3.40.50.11820">
    <property type="match status" value="1"/>
</dbReference>
<evidence type="ECO:0000256" key="3">
    <source>
        <dbReference type="ARBA" id="ARBA00022475"/>
    </source>
</evidence>
<comment type="caution">
    <text evidence="7">The sequence shown here is derived from an EMBL/GenBank/DDBJ whole genome shotgun (WGS) entry which is preliminary data.</text>
</comment>
<evidence type="ECO:0000256" key="1">
    <source>
        <dbReference type="ARBA" id="ARBA00004202"/>
    </source>
</evidence>
<dbReference type="Gene3D" id="3.40.50.12580">
    <property type="match status" value="1"/>
</dbReference>
<reference evidence="7 8" key="1">
    <citation type="submission" date="2015-04" db="EMBL/GenBank/DDBJ databases">
        <authorList>
            <person name="Cao L."/>
            <person name="Gao C.H."/>
        </authorList>
    </citation>
    <scope>NUCLEOTIDE SEQUENCE [LARGE SCALE GENOMIC DNA]</scope>
    <source>
        <strain evidence="7 8">SH3</strain>
    </source>
</reference>
<evidence type="ECO:0000256" key="5">
    <source>
        <dbReference type="ARBA" id="ARBA00022944"/>
    </source>
</evidence>
<dbReference type="InterPro" id="IPR051612">
    <property type="entry name" value="Teichoic_Acid_Biosynth"/>
</dbReference>
<dbReference type="InterPro" id="IPR043149">
    <property type="entry name" value="TagF_N"/>
</dbReference>
<name>A0A7U7PWS4_9STAP</name>
<evidence type="ECO:0000313" key="8">
    <source>
        <dbReference type="Proteomes" id="UP000236509"/>
    </source>
</evidence>
<keyword evidence="5" id="KW-0777">Teichoic acid biosynthesis</keyword>
<protein>
    <recommendedName>
        <fullName evidence="9">Poly(Glycerophosphate) glycerophosphotransferase family protein</fullName>
    </recommendedName>
</protein>
<comment type="subcellular location">
    <subcellularLocation>
        <location evidence="1">Cell membrane</location>
        <topology evidence="1">Peripheral membrane protein</topology>
    </subcellularLocation>
</comment>